<dbReference type="Proteomes" id="UP001180020">
    <property type="component" value="Unassembled WGS sequence"/>
</dbReference>
<dbReference type="InterPro" id="IPR013094">
    <property type="entry name" value="AB_hydrolase_3"/>
</dbReference>
<dbReference type="InterPro" id="IPR029058">
    <property type="entry name" value="AB_hydrolase_fold"/>
</dbReference>
<dbReference type="Gene3D" id="3.40.50.1820">
    <property type="entry name" value="alpha/beta hydrolase"/>
    <property type="match status" value="1"/>
</dbReference>
<dbReference type="AlphaFoldDB" id="A0AAV9CIT4"/>
<dbReference type="Pfam" id="PF07859">
    <property type="entry name" value="Abhydrolase_3"/>
    <property type="match status" value="1"/>
</dbReference>
<comment type="caution">
    <text evidence="3">The sequence shown here is derived from an EMBL/GenBank/DDBJ whole genome shotgun (WGS) entry which is preliminary data.</text>
</comment>
<name>A0AAV9CIT4_ACOCL</name>
<protein>
    <submittedName>
        <fullName evidence="3">Carboxylesterase 17</fullName>
    </submittedName>
</protein>
<feature type="domain" description="Alpha/beta hydrolase fold-3" evidence="2">
    <location>
        <begin position="97"/>
        <end position="317"/>
    </location>
</feature>
<accession>A0AAV9CIT4</accession>
<sequence length="352" mass="39078">MTRRKMGATSPADPKLKNHHHHQHHVPVIEEIEGLIRVYADGHVERFPIMPQVLSTALPTNAEVQCEDTIIDRSTHVWARIYVPNNPTHDREKLPLLVYFHGGGFCVGSAAWACYHDFLARLASVAGCIVVSVNYRLAPEHRLPAAYDDGLTALKWVRRQRGDDANPGEQSWWRSRCDFASVFVGGDSAGACIAYNAVAARSAPRVRGLVLIHPFFGGEARTASERRYAREPNSALSLSASDAYWRMALPAGAGRDHPWCDPLMAAGKSWRGMPAMFVGVAEIDVLRDRNAEFCAAMRRAGVGVVQVMSAGVGHAFHVLHSSQLAQQRRRELMLQVKDFILNRELEANLFID</sequence>
<dbReference type="InterPro" id="IPR050466">
    <property type="entry name" value="Carboxylest/Gibb_receptor"/>
</dbReference>
<dbReference type="PANTHER" id="PTHR23024">
    <property type="entry name" value="ARYLACETAMIDE DEACETYLASE"/>
    <property type="match status" value="1"/>
</dbReference>
<gene>
    <name evidence="3" type="primary">CXE17</name>
    <name evidence="3" type="ORF">QJS10_CPB19g01584</name>
</gene>
<reference evidence="3" key="1">
    <citation type="journal article" date="2023" name="Nat. Commun.">
        <title>Diploid and tetraploid genomes of Acorus and the evolution of monocots.</title>
        <authorList>
            <person name="Ma L."/>
            <person name="Liu K.W."/>
            <person name="Li Z."/>
            <person name="Hsiao Y.Y."/>
            <person name="Qi Y."/>
            <person name="Fu T."/>
            <person name="Tang G.D."/>
            <person name="Zhang D."/>
            <person name="Sun W.H."/>
            <person name="Liu D.K."/>
            <person name="Li Y."/>
            <person name="Chen G.Z."/>
            <person name="Liu X.D."/>
            <person name="Liao X.Y."/>
            <person name="Jiang Y.T."/>
            <person name="Yu X."/>
            <person name="Hao Y."/>
            <person name="Huang J."/>
            <person name="Zhao X.W."/>
            <person name="Ke S."/>
            <person name="Chen Y.Y."/>
            <person name="Wu W.L."/>
            <person name="Hsu J.L."/>
            <person name="Lin Y.F."/>
            <person name="Huang M.D."/>
            <person name="Li C.Y."/>
            <person name="Huang L."/>
            <person name="Wang Z.W."/>
            <person name="Zhao X."/>
            <person name="Zhong W.Y."/>
            <person name="Peng D.H."/>
            <person name="Ahmad S."/>
            <person name="Lan S."/>
            <person name="Zhang J.S."/>
            <person name="Tsai W.C."/>
            <person name="Van de Peer Y."/>
            <person name="Liu Z.J."/>
        </authorList>
    </citation>
    <scope>NUCLEOTIDE SEQUENCE</scope>
    <source>
        <strain evidence="3">CP</strain>
    </source>
</reference>
<dbReference type="EMBL" id="JAUJYO010000019">
    <property type="protein sequence ID" value="KAK1288936.1"/>
    <property type="molecule type" value="Genomic_DNA"/>
</dbReference>
<reference evidence="3" key="2">
    <citation type="submission" date="2023-06" db="EMBL/GenBank/DDBJ databases">
        <authorList>
            <person name="Ma L."/>
            <person name="Liu K.-W."/>
            <person name="Li Z."/>
            <person name="Hsiao Y.-Y."/>
            <person name="Qi Y."/>
            <person name="Fu T."/>
            <person name="Tang G."/>
            <person name="Zhang D."/>
            <person name="Sun W.-H."/>
            <person name="Liu D.-K."/>
            <person name="Li Y."/>
            <person name="Chen G.-Z."/>
            <person name="Liu X.-D."/>
            <person name="Liao X.-Y."/>
            <person name="Jiang Y.-T."/>
            <person name="Yu X."/>
            <person name="Hao Y."/>
            <person name="Huang J."/>
            <person name="Zhao X.-W."/>
            <person name="Ke S."/>
            <person name="Chen Y.-Y."/>
            <person name="Wu W.-L."/>
            <person name="Hsu J.-L."/>
            <person name="Lin Y.-F."/>
            <person name="Huang M.-D."/>
            <person name="Li C.-Y."/>
            <person name="Huang L."/>
            <person name="Wang Z.-W."/>
            <person name="Zhao X."/>
            <person name="Zhong W.-Y."/>
            <person name="Peng D.-H."/>
            <person name="Ahmad S."/>
            <person name="Lan S."/>
            <person name="Zhang J.-S."/>
            <person name="Tsai W.-C."/>
            <person name="Van De Peer Y."/>
            <person name="Liu Z.-J."/>
        </authorList>
    </citation>
    <scope>NUCLEOTIDE SEQUENCE</scope>
    <source>
        <strain evidence="3">CP</strain>
        <tissue evidence="3">Leaves</tissue>
    </source>
</reference>
<evidence type="ECO:0000256" key="1">
    <source>
        <dbReference type="SAM" id="MobiDB-lite"/>
    </source>
</evidence>
<evidence type="ECO:0000313" key="3">
    <source>
        <dbReference type="EMBL" id="KAK1288936.1"/>
    </source>
</evidence>
<dbReference type="GO" id="GO:0016787">
    <property type="term" value="F:hydrolase activity"/>
    <property type="evidence" value="ECO:0007669"/>
    <property type="project" value="InterPro"/>
</dbReference>
<feature type="region of interest" description="Disordered" evidence="1">
    <location>
        <begin position="1"/>
        <end position="24"/>
    </location>
</feature>
<proteinExistence type="predicted"/>
<evidence type="ECO:0000259" key="2">
    <source>
        <dbReference type="Pfam" id="PF07859"/>
    </source>
</evidence>
<keyword evidence="4" id="KW-1185">Reference proteome</keyword>
<dbReference type="SUPFAM" id="SSF53474">
    <property type="entry name" value="alpha/beta-Hydrolases"/>
    <property type="match status" value="1"/>
</dbReference>
<organism evidence="3 4">
    <name type="scientific">Acorus calamus</name>
    <name type="common">Sweet flag</name>
    <dbReference type="NCBI Taxonomy" id="4465"/>
    <lineage>
        <taxon>Eukaryota</taxon>
        <taxon>Viridiplantae</taxon>
        <taxon>Streptophyta</taxon>
        <taxon>Embryophyta</taxon>
        <taxon>Tracheophyta</taxon>
        <taxon>Spermatophyta</taxon>
        <taxon>Magnoliopsida</taxon>
        <taxon>Liliopsida</taxon>
        <taxon>Acoraceae</taxon>
        <taxon>Acorus</taxon>
    </lineage>
</organism>
<evidence type="ECO:0000313" key="4">
    <source>
        <dbReference type="Proteomes" id="UP001180020"/>
    </source>
</evidence>
<dbReference type="PANTHER" id="PTHR23024:SF589">
    <property type="entry name" value="CARBOXYLESTERASE 17-RELATED"/>
    <property type="match status" value="1"/>
</dbReference>